<dbReference type="EMBL" id="CAKOAT010110155">
    <property type="protein sequence ID" value="CAH8329147.1"/>
    <property type="molecule type" value="Genomic_DNA"/>
</dbReference>
<feature type="compositionally biased region" description="Basic and acidic residues" evidence="1">
    <location>
        <begin position="108"/>
        <end position="117"/>
    </location>
</feature>
<protein>
    <submittedName>
        <fullName evidence="2">Uncharacterized protein</fullName>
    </submittedName>
</protein>
<evidence type="ECO:0000313" key="3">
    <source>
        <dbReference type="Proteomes" id="UP001642260"/>
    </source>
</evidence>
<feature type="compositionally biased region" description="Basic and acidic residues" evidence="1">
    <location>
        <begin position="68"/>
        <end position="97"/>
    </location>
</feature>
<name>A0ABC8JNB7_ERUVS</name>
<feature type="compositionally biased region" description="Acidic residues" evidence="1">
    <location>
        <begin position="98"/>
        <end position="107"/>
    </location>
</feature>
<feature type="region of interest" description="Disordered" evidence="1">
    <location>
        <begin position="64"/>
        <end position="152"/>
    </location>
</feature>
<gene>
    <name evidence="2" type="ORF">ERUC_LOCUS11546</name>
</gene>
<proteinExistence type="predicted"/>
<sequence length="197" mass="22571">MADWISQCKSFQQSDPTVVFQRFLYSQKSQNPTLKPDVECEGFRDVKEEGCRVRGRGAKVEAVGVKDVSGDGKEKKADENAKVEATTEEKEDKKIRESEEETIEDDEESKHMTKEDGMSVQETPVKQIDVYKESKSTDNKSNSKEPKKPFQRVNVEEVVFADDRLKDTSYWAKKIKFDLICTSSMLPSKFYATFKVN</sequence>
<comment type="caution">
    <text evidence="2">The sequence shown here is derived from an EMBL/GenBank/DDBJ whole genome shotgun (WGS) entry which is preliminary data.</text>
</comment>
<evidence type="ECO:0000313" key="2">
    <source>
        <dbReference type="EMBL" id="CAH8329147.1"/>
    </source>
</evidence>
<organism evidence="2 3">
    <name type="scientific">Eruca vesicaria subsp. sativa</name>
    <name type="common">Garden rocket</name>
    <name type="synonym">Eruca sativa</name>
    <dbReference type="NCBI Taxonomy" id="29727"/>
    <lineage>
        <taxon>Eukaryota</taxon>
        <taxon>Viridiplantae</taxon>
        <taxon>Streptophyta</taxon>
        <taxon>Embryophyta</taxon>
        <taxon>Tracheophyta</taxon>
        <taxon>Spermatophyta</taxon>
        <taxon>Magnoliopsida</taxon>
        <taxon>eudicotyledons</taxon>
        <taxon>Gunneridae</taxon>
        <taxon>Pentapetalae</taxon>
        <taxon>rosids</taxon>
        <taxon>malvids</taxon>
        <taxon>Brassicales</taxon>
        <taxon>Brassicaceae</taxon>
        <taxon>Brassiceae</taxon>
        <taxon>Eruca</taxon>
    </lineage>
</organism>
<reference evidence="2 3" key="1">
    <citation type="submission" date="2022-03" db="EMBL/GenBank/DDBJ databases">
        <authorList>
            <person name="Macdonald S."/>
            <person name="Ahmed S."/>
            <person name="Newling K."/>
        </authorList>
    </citation>
    <scope>NUCLEOTIDE SEQUENCE [LARGE SCALE GENOMIC DNA]</scope>
</reference>
<keyword evidence="3" id="KW-1185">Reference proteome</keyword>
<evidence type="ECO:0000256" key="1">
    <source>
        <dbReference type="SAM" id="MobiDB-lite"/>
    </source>
</evidence>
<feature type="compositionally biased region" description="Basic and acidic residues" evidence="1">
    <location>
        <begin position="129"/>
        <end position="148"/>
    </location>
</feature>
<dbReference type="AlphaFoldDB" id="A0ABC8JNB7"/>
<dbReference type="Proteomes" id="UP001642260">
    <property type="component" value="Unassembled WGS sequence"/>
</dbReference>
<accession>A0ABC8JNB7</accession>